<evidence type="ECO:0000313" key="11">
    <source>
        <dbReference type="EMBL" id="KAK7092485.1"/>
    </source>
</evidence>
<comment type="caution">
    <text evidence="11">The sequence shown here is derived from an EMBL/GenBank/DDBJ whole genome shotgun (WGS) entry which is preliminary data.</text>
</comment>
<dbReference type="Pfam" id="PF07645">
    <property type="entry name" value="EGF_CA"/>
    <property type="match status" value="7"/>
</dbReference>
<proteinExistence type="predicted"/>
<dbReference type="InterPro" id="IPR049883">
    <property type="entry name" value="NOTCH1_EGF-like"/>
</dbReference>
<feature type="domain" description="EGF-like" evidence="7">
    <location>
        <begin position="807"/>
        <end position="844"/>
    </location>
</feature>
<dbReference type="PANTHER" id="PTHR24034:SF89">
    <property type="entry name" value="COMPLEMENT COMPONENT C1Q RECEPTOR"/>
    <property type="match status" value="1"/>
</dbReference>
<dbReference type="InterPro" id="IPR026823">
    <property type="entry name" value="cEGF"/>
</dbReference>
<reference evidence="11 12" key="1">
    <citation type="submission" date="2024-02" db="EMBL/GenBank/DDBJ databases">
        <title>Chromosome-scale genome assembly of the rough periwinkle Littorina saxatilis.</title>
        <authorList>
            <person name="De Jode A."/>
            <person name="Faria R."/>
            <person name="Formenti G."/>
            <person name="Sims Y."/>
            <person name="Smith T.P."/>
            <person name="Tracey A."/>
            <person name="Wood J.M.D."/>
            <person name="Zagrodzka Z.B."/>
            <person name="Johannesson K."/>
            <person name="Butlin R.K."/>
            <person name="Leder E.H."/>
        </authorList>
    </citation>
    <scope>NUCLEOTIDE SEQUENCE [LARGE SCALE GENOMIC DNA]</scope>
    <source>
        <strain evidence="11">Snail1</strain>
        <tissue evidence="11">Muscle</tissue>
    </source>
</reference>
<dbReference type="PROSITE" id="PS00010">
    <property type="entry name" value="ASX_HYDROXYL"/>
    <property type="match status" value="9"/>
</dbReference>
<protein>
    <recommendedName>
        <fullName evidence="13">Mucin-like protein</fullName>
    </recommendedName>
</protein>
<dbReference type="Proteomes" id="UP001374579">
    <property type="component" value="Unassembled WGS sequence"/>
</dbReference>
<dbReference type="CDD" id="cd00054">
    <property type="entry name" value="EGF_CA"/>
    <property type="match status" value="4"/>
</dbReference>
<dbReference type="PROSITE" id="PS00022">
    <property type="entry name" value="EGF_1"/>
    <property type="match status" value="1"/>
</dbReference>
<evidence type="ECO:0000256" key="5">
    <source>
        <dbReference type="ARBA" id="ARBA00023157"/>
    </source>
</evidence>
<dbReference type="SMART" id="SM00539">
    <property type="entry name" value="NIDO"/>
    <property type="match status" value="1"/>
</dbReference>
<feature type="domain" description="EGF-like" evidence="7">
    <location>
        <begin position="1317"/>
        <end position="1351"/>
    </location>
</feature>
<dbReference type="GO" id="GO:0005509">
    <property type="term" value="F:calcium ion binding"/>
    <property type="evidence" value="ECO:0007669"/>
    <property type="project" value="InterPro"/>
</dbReference>
<evidence type="ECO:0000259" key="7">
    <source>
        <dbReference type="PROSITE" id="PS50026"/>
    </source>
</evidence>
<dbReference type="InterPro" id="IPR001881">
    <property type="entry name" value="EGF-like_Ca-bd_dom"/>
</dbReference>
<dbReference type="InterPro" id="IPR005533">
    <property type="entry name" value="AMOP_dom"/>
</dbReference>
<evidence type="ECO:0000256" key="6">
    <source>
        <dbReference type="PROSITE-ProRule" id="PRU00076"/>
    </source>
</evidence>
<evidence type="ECO:0000256" key="3">
    <source>
        <dbReference type="ARBA" id="ARBA00022737"/>
    </source>
</evidence>
<dbReference type="SUPFAM" id="SSF57184">
    <property type="entry name" value="Growth factor receptor domain"/>
    <property type="match status" value="5"/>
</dbReference>
<sequence length="1593" mass="173604">MFIFHDQIGSNGLVSIGNPYAWPDLPERGKVICVYCAYIDNSDSVGGVYYHQYTSDQPAHASVLTKASTEVQEFAETSSFNAQFVMVVTWDRVKQGRYRTVNYDPDDDAGEATFQLAIISDGETTYALVYYKLDGMTWTYRGSWTYVIIGLSSGYKENYRLNLYTRTKRAYRIDAVAGNTGRLGTWFYKIGTVSGTPEGTCTTWFTRNLQYSEIRKVFFSRLPECPCSHRDVWQKTRYLWVRARVDNIRQIECYRMNRASSNRFYYAGKECCYSLDKADPNYEQLIMSRPNAGSALAYNPSYWHLRESYQTEDKSAHDSCCNINLSDPEYCRFYYLLRPVGGCRADIPFRYTWIFGDPHIVTLDEREYTFNGWGEYTLSTITSEDSDFVLQGRTTPTVTDSGSPVNATVFTAFGAEENGTRVYVQLDPNTNNSLIVYGDGTDYTRRFQEEGDDFLVDEDDFTLMRDNGSLAVIFPSEIGFAVSIGWKSLVLGVFVPEKFRNQTKGLLGNYNTIKTDDFVLPGGTVLSDTLTDRQIHYQYGNSWAVTEANSVLRYGPREGPSDYAHPEFKSIFLDEISASEKQAAQSVCKASDSACVYDFVVSGSEGFALKTKESRQEALKENAAAKNRLPTLEVPDNVTVTTNIAKTFRVSAYDPGDTVTYKLANSGNSPIRINKATGDITVTVNSNTPVTLQVFAVDSFDAQSVVQTIPLVVCFGCSGHGQCNFTRVQTAVGNINFQHAACDCSTGWAGANCLEDYDACSSSPCHPLQTCTDKTPAQQASSSVDYTCSACPTGYKSPAGQTNLCLDVDECADDALNECEVTCNNTAGSYQCSCPDGYRLTNNLRSCADINECAEKSHNCQQICNNTDGGYSCLCEKGYNRVSSGQCVQSSSTQNICSNSGCSQGCKVVQDPATNTNVARCFCPSGYDLDPTDNKACEDHDECQDSVCAQKCNNTQGGFNCSCYNGFQLNSDQRTCNPCPSLQYGPECAHTCLCNGRGLDCHSVTGCVCQKGWTGSQCQDDVNECEDNPDVCGEGQVCTNTNGSYTCACQNGYAIDDDGVCQDVDECSSDAGCGQHQVCTNVPGSFQCSCVSGYQNNNSTCTDIDECALSTDNCQQKCVNVGGTYNCECNYGYRLNTDRTTCSQVSDPCAEEENLSCDHGCTLDDTDIAVCFCRSGYTLNSDKQTCTDVNECQDNSKKCSHTCRNTAGGFTCSCPTGMVLDNDGKTCVSCPVGTYGSACSMNCSCGAGASRCDPVTGCVCKTGWTGNKCQNDVNECDVSSTRQQCEAKGAKCVNVQGGYRCRCADGFKANDSGICQDIDECATSPCSQTCENSAGSYRCLCNAGYFLNSTTGDCTENQAQSCTQECNCSRVTSDRCESESVHDCSGTPNTRCQKSAGGYTCVCRNGYRENSSGACIAATQLGFSVKININIPQADLSQEPSRSTIKKEGQTLLEKTLKAYVPTVLAVSIHNMRPGSVIADVDVDVPSKSAQISASSLSVALVNITGQRAVLAGQTGTVGITVDGMEIFSNTTYCDVFSRYVTCEENQVCKVENGKPQCRQEEDESSSGSGQAACWDSPVNRHCLHLCCNLLPT</sequence>
<dbReference type="InterPro" id="IPR050751">
    <property type="entry name" value="ECM_structural_protein"/>
</dbReference>
<dbReference type="PROSITE" id="PS51233">
    <property type="entry name" value="VWFD"/>
    <property type="match status" value="1"/>
</dbReference>
<dbReference type="InterPro" id="IPR000152">
    <property type="entry name" value="EGF-type_Asp/Asn_hydroxyl_site"/>
</dbReference>
<evidence type="ECO:0000259" key="9">
    <source>
        <dbReference type="PROSITE" id="PS51220"/>
    </source>
</evidence>
<dbReference type="InterPro" id="IPR003886">
    <property type="entry name" value="NIDO_dom"/>
</dbReference>
<dbReference type="PANTHER" id="PTHR24034">
    <property type="entry name" value="EGF-LIKE DOMAIN-CONTAINING PROTEIN"/>
    <property type="match status" value="1"/>
</dbReference>
<accession>A0AAN9ATZ1</accession>
<comment type="caution">
    <text evidence="6">Lacks conserved residue(s) required for the propagation of feature annotation.</text>
</comment>
<evidence type="ECO:0000256" key="4">
    <source>
        <dbReference type="ARBA" id="ARBA00023136"/>
    </source>
</evidence>
<evidence type="ECO:0000256" key="1">
    <source>
        <dbReference type="ARBA" id="ARBA00004370"/>
    </source>
</evidence>
<feature type="domain" description="EGF-like" evidence="7">
    <location>
        <begin position="1063"/>
        <end position="1102"/>
    </location>
</feature>
<dbReference type="PROSITE" id="PS01187">
    <property type="entry name" value="EGF_CA"/>
    <property type="match status" value="3"/>
</dbReference>
<evidence type="ECO:0000259" key="10">
    <source>
        <dbReference type="PROSITE" id="PS51233"/>
    </source>
</evidence>
<dbReference type="SMART" id="SM00181">
    <property type="entry name" value="EGF"/>
    <property type="match status" value="16"/>
</dbReference>
<keyword evidence="3" id="KW-0677">Repeat</keyword>
<dbReference type="GO" id="GO:0016020">
    <property type="term" value="C:membrane"/>
    <property type="evidence" value="ECO:0007669"/>
    <property type="project" value="UniProtKB-SubCell"/>
</dbReference>
<dbReference type="SUPFAM" id="SSF57196">
    <property type="entry name" value="EGF/Laminin"/>
    <property type="match status" value="1"/>
</dbReference>
<dbReference type="GO" id="GO:0007160">
    <property type="term" value="P:cell-matrix adhesion"/>
    <property type="evidence" value="ECO:0007669"/>
    <property type="project" value="InterPro"/>
</dbReference>
<evidence type="ECO:0000313" key="12">
    <source>
        <dbReference type="Proteomes" id="UP001374579"/>
    </source>
</evidence>
<dbReference type="InterPro" id="IPR001846">
    <property type="entry name" value="VWF_type-D"/>
</dbReference>
<evidence type="ECO:0000256" key="2">
    <source>
        <dbReference type="ARBA" id="ARBA00022536"/>
    </source>
</evidence>
<feature type="domain" description="EGF-like" evidence="7">
    <location>
        <begin position="1272"/>
        <end position="1316"/>
    </location>
</feature>
<dbReference type="InterPro" id="IPR018097">
    <property type="entry name" value="EGF_Ca-bd_CS"/>
</dbReference>
<keyword evidence="4" id="KW-0472">Membrane</keyword>
<dbReference type="PROSITE" id="PS50856">
    <property type="entry name" value="AMOP"/>
    <property type="match status" value="1"/>
</dbReference>
<dbReference type="Pfam" id="PF12662">
    <property type="entry name" value="cEGF"/>
    <property type="match status" value="2"/>
</dbReference>
<organism evidence="11 12">
    <name type="scientific">Littorina saxatilis</name>
    <dbReference type="NCBI Taxonomy" id="31220"/>
    <lineage>
        <taxon>Eukaryota</taxon>
        <taxon>Metazoa</taxon>
        <taxon>Spiralia</taxon>
        <taxon>Lophotrochozoa</taxon>
        <taxon>Mollusca</taxon>
        <taxon>Gastropoda</taxon>
        <taxon>Caenogastropoda</taxon>
        <taxon>Littorinimorpha</taxon>
        <taxon>Littorinoidea</taxon>
        <taxon>Littorinidae</taxon>
        <taxon>Littorina</taxon>
    </lineage>
</organism>
<feature type="domain" description="EGF-like" evidence="7">
    <location>
        <begin position="1103"/>
        <end position="1143"/>
    </location>
</feature>
<evidence type="ECO:0008006" key="13">
    <source>
        <dbReference type="Google" id="ProtNLM"/>
    </source>
</evidence>
<comment type="subcellular location">
    <subcellularLocation>
        <location evidence="1">Membrane</location>
    </subcellularLocation>
</comment>
<dbReference type="PROSITE" id="PS51220">
    <property type="entry name" value="NIDO"/>
    <property type="match status" value="1"/>
</dbReference>
<dbReference type="FunFam" id="2.10.25.10:FF:000119">
    <property type="entry name" value="vitamin K-dependent protein S"/>
    <property type="match status" value="1"/>
</dbReference>
<evidence type="ECO:0000259" key="8">
    <source>
        <dbReference type="PROSITE" id="PS50856"/>
    </source>
</evidence>
<dbReference type="CDD" id="cd11304">
    <property type="entry name" value="Cadherin_repeat"/>
    <property type="match status" value="1"/>
</dbReference>
<keyword evidence="12" id="KW-1185">Reference proteome</keyword>
<feature type="domain" description="EGF-like" evidence="7">
    <location>
        <begin position="1021"/>
        <end position="1062"/>
    </location>
</feature>
<dbReference type="PROSITE" id="PS50026">
    <property type="entry name" value="EGF_3"/>
    <property type="match status" value="6"/>
</dbReference>
<dbReference type="Gene3D" id="2.10.25.10">
    <property type="entry name" value="Laminin"/>
    <property type="match status" value="12"/>
</dbReference>
<dbReference type="InterPro" id="IPR000742">
    <property type="entry name" value="EGF"/>
</dbReference>
<keyword evidence="2 6" id="KW-0245">EGF-like domain</keyword>
<dbReference type="Pfam" id="PF14670">
    <property type="entry name" value="FXa_inhibition"/>
    <property type="match status" value="1"/>
</dbReference>
<name>A0AAN9ATZ1_9CAEN</name>
<gene>
    <name evidence="11" type="ORF">V1264_008223</name>
</gene>
<dbReference type="SMART" id="SM00179">
    <property type="entry name" value="EGF_CA"/>
    <property type="match status" value="11"/>
</dbReference>
<feature type="domain" description="NIDO" evidence="9">
    <location>
        <begin position="34"/>
        <end position="193"/>
    </location>
</feature>
<dbReference type="EMBL" id="JBAMIC010000021">
    <property type="protein sequence ID" value="KAK7092485.1"/>
    <property type="molecule type" value="Genomic_DNA"/>
</dbReference>
<dbReference type="SMART" id="SM00216">
    <property type="entry name" value="VWD"/>
    <property type="match status" value="1"/>
</dbReference>
<dbReference type="Pfam" id="PF06119">
    <property type="entry name" value="NIDO"/>
    <property type="match status" value="1"/>
</dbReference>
<dbReference type="InterPro" id="IPR009030">
    <property type="entry name" value="Growth_fac_rcpt_cys_sf"/>
</dbReference>
<feature type="domain" description="VWFD" evidence="10">
    <location>
        <begin position="350"/>
        <end position="551"/>
    </location>
</feature>
<dbReference type="PROSITE" id="PS01186">
    <property type="entry name" value="EGF_2"/>
    <property type="match status" value="6"/>
</dbReference>
<feature type="domain" description="AMOP" evidence="8">
    <location>
        <begin position="193"/>
        <end position="338"/>
    </location>
</feature>
<keyword evidence="5" id="KW-1015">Disulfide bond</keyword>